<dbReference type="RefSeq" id="WP_259543568.1">
    <property type="nucleotide sequence ID" value="NZ_JANLCJ010000518.1"/>
</dbReference>
<accession>A0ABT2HBB9</accession>
<proteinExistence type="predicted"/>
<name>A0ABT2HBB9_9MICO</name>
<dbReference type="Proteomes" id="UP001165586">
    <property type="component" value="Unassembled WGS sequence"/>
</dbReference>
<dbReference type="EMBL" id="JANLCJ010000518">
    <property type="protein sequence ID" value="MCS5737227.1"/>
    <property type="molecule type" value="Genomic_DNA"/>
</dbReference>
<reference evidence="1" key="1">
    <citation type="submission" date="2022-08" db="EMBL/GenBank/DDBJ databases">
        <authorList>
            <person name="Deng Y."/>
            <person name="Han X.-F."/>
            <person name="Zhang Y.-Q."/>
        </authorList>
    </citation>
    <scope>NUCLEOTIDE SEQUENCE</scope>
    <source>
        <strain evidence="1">CPCC 203386</strain>
    </source>
</reference>
<comment type="caution">
    <text evidence="1">The sequence shown here is derived from an EMBL/GenBank/DDBJ whole genome shotgun (WGS) entry which is preliminary data.</text>
</comment>
<evidence type="ECO:0000313" key="1">
    <source>
        <dbReference type="EMBL" id="MCS5737227.1"/>
    </source>
</evidence>
<keyword evidence="2" id="KW-1185">Reference proteome</keyword>
<organism evidence="1 2">
    <name type="scientific">Herbiconiux daphne</name>
    <dbReference type="NCBI Taxonomy" id="2970914"/>
    <lineage>
        <taxon>Bacteria</taxon>
        <taxon>Bacillati</taxon>
        <taxon>Actinomycetota</taxon>
        <taxon>Actinomycetes</taxon>
        <taxon>Micrococcales</taxon>
        <taxon>Microbacteriaceae</taxon>
        <taxon>Herbiconiux</taxon>
    </lineage>
</organism>
<evidence type="ECO:0000313" key="2">
    <source>
        <dbReference type="Proteomes" id="UP001165586"/>
    </source>
</evidence>
<gene>
    <name evidence="1" type="ORF">N1032_26210</name>
</gene>
<sequence length="107" mass="11588">MVMQLFTVNDIEPNLEERYKAATEAAASTGGVVLIYKADSPNAAANTLHKAHCGFVVHKSKLDGVTNKIVASSLLEGTVAASRFGVRYKLCGICFKKELKGNQDERM</sequence>
<protein>
    <submittedName>
        <fullName evidence="1">Uncharacterized protein</fullName>
    </submittedName>
</protein>